<comment type="caution">
    <text evidence="8">The sequence shown here is derived from an EMBL/GenBank/DDBJ whole genome shotgun (WGS) entry which is preliminary data.</text>
</comment>
<dbReference type="STRING" id="5486.A0A367XLH0"/>
<dbReference type="InterPro" id="IPR005225">
    <property type="entry name" value="Small_GTP-bd"/>
</dbReference>
<name>A0A367XLH0_9ASCO</name>
<feature type="coiled-coil region" evidence="6">
    <location>
        <begin position="202"/>
        <end position="236"/>
    </location>
</feature>
<dbReference type="InterPro" id="IPR027368">
    <property type="entry name" value="MnmE_dom2"/>
</dbReference>
<dbReference type="NCBIfam" id="NF003661">
    <property type="entry name" value="PRK05291.1-3"/>
    <property type="match status" value="1"/>
</dbReference>
<keyword evidence="4 5" id="KW-0342">GTP-binding</keyword>
<protein>
    <submittedName>
        <fullName evidence="8">tRNA modification GTPase MSS1, mitochondrial</fullName>
    </submittedName>
</protein>
<keyword evidence="2 5" id="KW-0819">tRNA processing</keyword>
<dbReference type="OrthoDB" id="188276at2759"/>
<keyword evidence="3 5" id="KW-0547">Nucleotide-binding</keyword>
<evidence type="ECO:0000259" key="7">
    <source>
        <dbReference type="PROSITE" id="PS51709"/>
    </source>
</evidence>
<dbReference type="InterPro" id="IPR031168">
    <property type="entry name" value="G_TrmE"/>
</dbReference>
<dbReference type="CDD" id="cd04164">
    <property type="entry name" value="trmE"/>
    <property type="match status" value="1"/>
</dbReference>
<dbReference type="GO" id="GO:0030488">
    <property type="term" value="P:tRNA methylation"/>
    <property type="evidence" value="ECO:0007669"/>
    <property type="project" value="TreeGrafter"/>
</dbReference>
<dbReference type="PANTHER" id="PTHR42714:SF2">
    <property type="entry name" value="TRNA MODIFICATION GTPASE GTPBP3, MITOCHONDRIAL"/>
    <property type="match status" value="1"/>
</dbReference>
<dbReference type="InterPro" id="IPR006073">
    <property type="entry name" value="GTP-bd"/>
</dbReference>
<evidence type="ECO:0000313" key="9">
    <source>
        <dbReference type="Proteomes" id="UP000253472"/>
    </source>
</evidence>
<dbReference type="Pfam" id="PF10396">
    <property type="entry name" value="TrmE_N"/>
    <property type="match status" value="1"/>
</dbReference>
<organism evidence="8 9">
    <name type="scientific">Candida viswanathii</name>
    <dbReference type="NCBI Taxonomy" id="5486"/>
    <lineage>
        <taxon>Eukaryota</taxon>
        <taxon>Fungi</taxon>
        <taxon>Dikarya</taxon>
        <taxon>Ascomycota</taxon>
        <taxon>Saccharomycotina</taxon>
        <taxon>Pichiomycetes</taxon>
        <taxon>Debaryomycetaceae</taxon>
        <taxon>Candida/Lodderomyces clade</taxon>
        <taxon>Candida</taxon>
    </lineage>
</organism>
<proteinExistence type="inferred from homology"/>
<evidence type="ECO:0000256" key="1">
    <source>
        <dbReference type="ARBA" id="ARBA00011043"/>
    </source>
</evidence>
<reference evidence="8 9" key="1">
    <citation type="submission" date="2018-06" db="EMBL/GenBank/DDBJ databases">
        <title>Whole genome sequencing of Candida tropicalis (genome annotated by CSBL at Korea University).</title>
        <authorList>
            <person name="Ahn J."/>
        </authorList>
    </citation>
    <scope>NUCLEOTIDE SEQUENCE [LARGE SCALE GENOMIC DNA]</scope>
    <source>
        <strain evidence="8 9">ATCC 20962</strain>
    </source>
</reference>
<dbReference type="GO" id="GO:0005739">
    <property type="term" value="C:mitochondrion"/>
    <property type="evidence" value="ECO:0007669"/>
    <property type="project" value="TreeGrafter"/>
</dbReference>
<dbReference type="GO" id="GO:0002098">
    <property type="term" value="P:tRNA wobble uridine modification"/>
    <property type="evidence" value="ECO:0007669"/>
    <property type="project" value="TreeGrafter"/>
</dbReference>
<sequence>MFRRFLSTTTSLRPTVFALSTKLGKSAIAVVRISGPQARYIYHKLTRSTNQPKNRVASVRKLHSTETDKPSILDEALTLYLPGPKTYTGEDMLELHLHGGIAIIRAVMNSIQTLHSPNEGIIIRQADRGEFSRQAFVNGRLDLTELEGINEMINSETEQQRLANLSSSSGKTKLVFKKWRQDILEEIANLTTIIDFGEDHDLAETENLINNVIANIQILESEIKQYLKKVRSLEILLNGIKLTLLGPPNAGKSSILNTLVNKDAAIVSEIAGTTRDALDIPCEIGGFKVVIGDTAGIRMLEQADVIEREGIKRAKERSFLADLVIIVLDPTTAGNTEELKNHLADLIKEKKNILVVLNKQDLYPDKVDAMIDQYSEQLNLTKEFFQVVSCSTGDGMETLQELLVNKFKTLSETDQSDPVLVSSRIQDILENDILYGFNEFYKWAKQDDVVVATDCLTLSVEGIGKITGEYIDLDEILDVVFSNFCIGK</sequence>
<dbReference type="InterPro" id="IPR025867">
    <property type="entry name" value="MnmE_helical"/>
</dbReference>
<dbReference type="EMBL" id="QLNQ01000030">
    <property type="protein sequence ID" value="RCK54485.1"/>
    <property type="molecule type" value="Genomic_DNA"/>
</dbReference>
<dbReference type="NCBIfam" id="TIGR00450">
    <property type="entry name" value="mnmE_trmE_thdF"/>
    <property type="match status" value="1"/>
</dbReference>
<dbReference type="InterPro" id="IPR018948">
    <property type="entry name" value="GTP-bd_TrmE_N"/>
</dbReference>
<evidence type="ECO:0000256" key="5">
    <source>
        <dbReference type="RuleBase" id="RU003313"/>
    </source>
</evidence>
<dbReference type="SUPFAM" id="SSF52540">
    <property type="entry name" value="P-loop containing nucleoside triphosphate hydrolases"/>
    <property type="match status" value="1"/>
</dbReference>
<dbReference type="NCBIfam" id="TIGR00231">
    <property type="entry name" value="small_GTP"/>
    <property type="match status" value="1"/>
</dbReference>
<evidence type="ECO:0000256" key="6">
    <source>
        <dbReference type="SAM" id="Coils"/>
    </source>
</evidence>
<dbReference type="PANTHER" id="PTHR42714">
    <property type="entry name" value="TRNA MODIFICATION GTPASE GTPBP3"/>
    <property type="match status" value="1"/>
</dbReference>
<dbReference type="HAMAP" id="MF_00379">
    <property type="entry name" value="GTPase_MnmE"/>
    <property type="match status" value="1"/>
</dbReference>
<dbReference type="GO" id="GO:0005525">
    <property type="term" value="F:GTP binding"/>
    <property type="evidence" value="ECO:0007669"/>
    <property type="project" value="UniProtKB-KW"/>
</dbReference>
<evidence type="ECO:0000256" key="3">
    <source>
        <dbReference type="ARBA" id="ARBA00022741"/>
    </source>
</evidence>
<dbReference type="CDD" id="cd14858">
    <property type="entry name" value="TrmE_N"/>
    <property type="match status" value="1"/>
</dbReference>
<gene>
    <name evidence="8" type="primary">MSS1_1</name>
    <name evidence="8" type="ORF">Cantr_03663</name>
</gene>
<evidence type="ECO:0000256" key="4">
    <source>
        <dbReference type="ARBA" id="ARBA00023134"/>
    </source>
</evidence>
<keyword evidence="6" id="KW-0175">Coiled coil</keyword>
<dbReference type="PROSITE" id="PS51709">
    <property type="entry name" value="G_TRME"/>
    <property type="match status" value="1"/>
</dbReference>
<evidence type="ECO:0000256" key="2">
    <source>
        <dbReference type="ARBA" id="ARBA00022694"/>
    </source>
</evidence>
<dbReference type="AlphaFoldDB" id="A0A367XLH0"/>
<feature type="domain" description="TrmE-type G" evidence="7">
    <location>
        <begin position="239"/>
        <end position="408"/>
    </location>
</feature>
<dbReference type="InterPro" id="IPR027266">
    <property type="entry name" value="TrmE/GcvT-like"/>
</dbReference>
<dbReference type="Pfam" id="PF12631">
    <property type="entry name" value="MnmE_helical"/>
    <property type="match status" value="1"/>
</dbReference>
<dbReference type="Gene3D" id="3.30.1360.120">
    <property type="entry name" value="Probable tRNA modification gtpase trme, domain 1"/>
    <property type="match status" value="1"/>
</dbReference>
<comment type="similarity">
    <text evidence="1 5">Belongs to the TRAFAC class TrmE-Era-EngA-EngB-Septin-like GTPase superfamily. TrmE GTPase family.</text>
</comment>
<dbReference type="GO" id="GO:0003924">
    <property type="term" value="F:GTPase activity"/>
    <property type="evidence" value="ECO:0007669"/>
    <property type="project" value="InterPro"/>
</dbReference>
<accession>A0A367XLH0</accession>
<dbReference type="Gene3D" id="3.40.50.300">
    <property type="entry name" value="P-loop containing nucleotide triphosphate hydrolases"/>
    <property type="match status" value="1"/>
</dbReference>
<evidence type="ECO:0000313" key="8">
    <source>
        <dbReference type="EMBL" id="RCK54485.1"/>
    </source>
</evidence>
<dbReference type="Proteomes" id="UP000253472">
    <property type="component" value="Unassembled WGS sequence"/>
</dbReference>
<dbReference type="Gene3D" id="1.20.120.430">
    <property type="entry name" value="tRNA modification GTPase MnmE domain 2"/>
    <property type="match status" value="1"/>
</dbReference>
<keyword evidence="9" id="KW-1185">Reference proteome</keyword>
<dbReference type="Pfam" id="PF01926">
    <property type="entry name" value="MMR_HSR1"/>
    <property type="match status" value="1"/>
</dbReference>
<dbReference type="InterPro" id="IPR027417">
    <property type="entry name" value="P-loop_NTPase"/>
</dbReference>
<dbReference type="InterPro" id="IPR004520">
    <property type="entry name" value="GTPase_MnmE"/>
</dbReference>